<evidence type="ECO:0000313" key="2">
    <source>
        <dbReference type="Proteomes" id="UP000693738"/>
    </source>
</evidence>
<organism evidence="1 2">
    <name type="scientific">Fusarium equiseti</name>
    <name type="common">Fusarium scirpi</name>
    <dbReference type="NCBI Taxonomy" id="61235"/>
    <lineage>
        <taxon>Eukaryota</taxon>
        <taxon>Fungi</taxon>
        <taxon>Dikarya</taxon>
        <taxon>Ascomycota</taxon>
        <taxon>Pezizomycotina</taxon>
        <taxon>Sordariomycetes</taxon>
        <taxon>Hypocreomycetidae</taxon>
        <taxon>Hypocreales</taxon>
        <taxon>Nectriaceae</taxon>
        <taxon>Fusarium</taxon>
        <taxon>Fusarium incarnatum-equiseti species complex</taxon>
    </lineage>
</organism>
<dbReference type="Proteomes" id="UP000693738">
    <property type="component" value="Unassembled WGS sequence"/>
</dbReference>
<evidence type="ECO:0008006" key="3">
    <source>
        <dbReference type="Google" id="ProtNLM"/>
    </source>
</evidence>
<protein>
    <recommendedName>
        <fullName evidence="3">F-box domain-containing protein</fullName>
    </recommendedName>
</protein>
<proteinExistence type="predicted"/>
<dbReference type="EMBL" id="CAJSTJ010000154">
    <property type="protein sequence ID" value="CAG7563204.1"/>
    <property type="molecule type" value="Genomic_DNA"/>
</dbReference>
<accession>A0A8J2JCY0</accession>
<dbReference type="AlphaFoldDB" id="A0A8J2JCY0"/>
<evidence type="ECO:0000313" key="1">
    <source>
        <dbReference type="EMBL" id="CAG7563204.1"/>
    </source>
</evidence>
<name>A0A8J2JCY0_FUSEQ</name>
<gene>
    <name evidence="1" type="ORF">FEQUK3_LOCUS8937</name>
</gene>
<reference evidence="1" key="1">
    <citation type="submission" date="2021-05" db="EMBL/GenBank/DDBJ databases">
        <authorList>
            <person name="Khan N."/>
        </authorList>
    </citation>
    <scope>NUCLEOTIDE SEQUENCE</scope>
</reference>
<feature type="non-terminal residue" evidence="1">
    <location>
        <position position="1"/>
    </location>
</feature>
<comment type="caution">
    <text evidence="1">The sequence shown here is derived from an EMBL/GenBank/DDBJ whole genome shotgun (WGS) entry which is preliminary data.</text>
</comment>
<sequence length="743" mass="84689">MPNYTITIKNKSHQSQSFMLFQDLPKPANIPMDNIFTNVYQQAARIPDNGEARFEVSSDLYALFGASNRTDDGTVRIETFGHKKASLGPGGARFYLTAVKGVYPRFDREDDSAMARGGFVIGTDNTFSPMNPENIYFGVGVMAPDRGEVIPLQTYSVKPGLVAEVYSKPKYYVAFGNYQPGSIVDPMILGNVLSVDFDGSDSHEATFTLDDRNDYVADDNLPGELQNVIFSFLKPNDIKNIRATCPALAKALPLHFDRVFISANSLNIQVFNAIANHETFRHQVSEIIWDDARLPNGFELAHQQTVKEWEVNRKTPDGVPLWFTEGRADYGDTGHYVYPQSHLGIEESWAYYKPLLDDQQQVLSSNLDLEAFKFGLRQFTSLKRVTITPATHGTHWRTLYRTPMIRAFPPGLDYPLPKAWPYFDDDLKIDVLPWVSDGDDRLYQQIYGNECTAEEYRAKWRGFQLVTRTLAQYEDHGITELVIGGHEIQSGLNARLFDEWSPEYGDLVTLLKRPGFRRLELHLFTGFVLEDHNCYSYNSGLLHDALAQAKDLEYLSLRASTYIVNGVPEMLTFEEPEDWYMCPLRTIFPVDHWPRLQHFGISNMLVDPDDLIGLLAGLPPSLRSLELSDLGFKTHEYSDLIRDIRDGLDWQSRSPAERPQVRMAVTPDNSCSIGYGMYVEVKETINSYLYGRGENPFPGGKSFLYRNEGGVQRDLFNPQFRLPYTDLYSRWKLEQMNIDINNI</sequence>